<evidence type="ECO:0000313" key="2">
    <source>
        <dbReference type="Proteomes" id="UP001432322"/>
    </source>
</evidence>
<accession>A0AAV5V3Z6</accession>
<comment type="caution">
    <text evidence="1">The sequence shown here is derived from an EMBL/GenBank/DDBJ whole genome shotgun (WGS) entry which is preliminary data.</text>
</comment>
<organism evidence="1 2">
    <name type="scientific">Pristionchus fissidentatus</name>
    <dbReference type="NCBI Taxonomy" id="1538716"/>
    <lineage>
        <taxon>Eukaryota</taxon>
        <taxon>Metazoa</taxon>
        <taxon>Ecdysozoa</taxon>
        <taxon>Nematoda</taxon>
        <taxon>Chromadorea</taxon>
        <taxon>Rhabditida</taxon>
        <taxon>Rhabditina</taxon>
        <taxon>Diplogasteromorpha</taxon>
        <taxon>Diplogasteroidea</taxon>
        <taxon>Neodiplogasteridae</taxon>
        <taxon>Pristionchus</taxon>
    </lineage>
</organism>
<name>A0AAV5V3Z6_9BILA</name>
<dbReference type="Proteomes" id="UP001432322">
    <property type="component" value="Unassembled WGS sequence"/>
</dbReference>
<reference evidence="1" key="1">
    <citation type="submission" date="2023-10" db="EMBL/GenBank/DDBJ databases">
        <title>Genome assembly of Pristionchus species.</title>
        <authorList>
            <person name="Yoshida K."/>
            <person name="Sommer R.J."/>
        </authorList>
    </citation>
    <scope>NUCLEOTIDE SEQUENCE</scope>
    <source>
        <strain evidence="1">RS5133</strain>
    </source>
</reference>
<proteinExistence type="predicted"/>
<feature type="non-terminal residue" evidence="1">
    <location>
        <position position="88"/>
    </location>
</feature>
<feature type="non-terminal residue" evidence="1">
    <location>
        <position position="1"/>
    </location>
</feature>
<gene>
    <name evidence="1" type="ORF">PFISCL1PPCAC_4522</name>
</gene>
<keyword evidence="2" id="KW-1185">Reference proteome</keyword>
<evidence type="ECO:0000313" key="1">
    <source>
        <dbReference type="EMBL" id="GMT13225.1"/>
    </source>
</evidence>
<sequence length="88" mass="8947">FLYIGPVPVFSIPLKVFPTICVLPQSDLFSSIVSSSFCDLTIPFSIASTNATASHSSSALSACSGSLFFTALAGSCCLAAGTVGSTFL</sequence>
<dbReference type="EMBL" id="BTSY01000002">
    <property type="protein sequence ID" value="GMT13225.1"/>
    <property type="molecule type" value="Genomic_DNA"/>
</dbReference>
<protein>
    <submittedName>
        <fullName evidence="1">Uncharacterized protein</fullName>
    </submittedName>
</protein>
<dbReference type="AlphaFoldDB" id="A0AAV5V3Z6"/>